<comment type="similarity">
    <text evidence="1">Belongs to the 'GDXG' lipolytic enzyme family.</text>
</comment>
<dbReference type="InterPro" id="IPR029058">
    <property type="entry name" value="AB_hydrolase_fold"/>
</dbReference>
<dbReference type="InterPro" id="IPR050300">
    <property type="entry name" value="GDXG_lipolytic_enzyme"/>
</dbReference>
<evidence type="ECO:0000256" key="1">
    <source>
        <dbReference type="ARBA" id="ARBA00010515"/>
    </source>
</evidence>
<feature type="active site" evidence="3">
    <location>
        <position position="154"/>
    </location>
</feature>
<proteinExistence type="inferred from homology"/>
<dbReference type="SUPFAM" id="SSF53474">
    <property type="entry name" value="alpha/beta-Hydrolases"/>
    <property type="match status" value="1"/>
</dbReference>
<dbReference type="InterPro" id="IPR013094">
    <property type="entry name" value="AB_hydrolase_3"/>
</dbReference>
<dbReference type="PANTHER" id="PTHR48081">
    <property type="entry name" value="AB HYDROLASE SUPERFAMILY PROTEIN C4A8.06C"/>
    <property type="match status" value="1"/>
</dbReference>
<keyword evidence="2" id="KW-0378">Hydrolase</keyword>
<dbReference type="Pfam" id="PF07859">
    <property type="entry name" value="Abhydrolase_3"/>
    <property type="match status" value="1"/>
</dbReference>
<accession>A0A395S1C7</accession>
<evidence type="ECO:0000256" key="2">
    <source>
        <dbReference type="ARBA" id="ARBA00022801"/>
    </source>
</evidence>
<dbReference type="InterPro" id="IPR033140">
    <property type="entry name" value="Lipase_GDXG_put_SER_AS"/>
</dbReference>
<evidence type="ECO:0000313" key="6">
    <source>
        <dbReference type="Proteomes" id="UP000266152"/>
    </source>
</evidence>
<feature type="domain" description="Alpha/beta hydrolase fold-3" evidence="4">
    <location>
        <begin position="83"/>
        <end position="267"/>
    </location>
</feature>
<dbReference type="Proteomes" id="UP000266152">
    <property type="component" value="Unassembled WGS sequence"/>
</dbReference>
<organism evidence="5 6">
    <name type="scientific">Fusarium sporotrichioides</name>
    <dbReference type="NCBI Taxonomy" id="5514"/>
    <lineage>
        <taxon>Eukaryota</taxon>
        <taxon>Fungi</taxon>
        <taxon>Dikarya</taxon>
        <taxon>Ascomycota</taxon>
        <taxon>Pezizomycotina</taxon>
        <taxon>Sordariomycetes</taxon>
        <taxon>Hypocreomycetidae</taxon>
        <taxon>Hypocreales</taxon>
        <taxon>Nectriaceae</taxon>
        <taxon>Fusarium</taxon>
    </lineage>
</organism>
<sequence>MPSFTASFVAFYVKWIRQSKVTMGSPENTRNAMHQAYIRPRDFHPPTNLGTDIVIDRVDVHDWPLYKLSAHKSSAETEPRKALLYIHGGAFFREIVAQHWYLTAQIARDTGLDVLVPIYPLVPRPRATAQKLADGLLDICRLSKDPVVSIAGDSAGGMLAMVTIQQLRDVEPELFAKVQSLVLISPVLDSGLDHPEVVRLEQIDPWLGLDGFRDVVIPKLAANLPVKDPIVSPLYGSIENLPPTLLLCGTCDMLCSDARRLNSKFAGNDIDEALPGSTETDEFTYVEKEDMIHVWPLLPHPEGAEGRQLIMRFINKYLEN</sequence>
<dbReference type="STRING" id="5514.A0A395S1C7"/>
<evidence type="ECO:0000256" key="3">
    <source>
        <dbReference type="PROSITE-ProRule" id="PRU10038"/>
    </source>
</evidence>
<dbReference type="GO" id="GO:0016787">
    <property type="term" value="F:hydrolase activity"/>
    <property type="evidence" value="ECO:0007669"/>
    <property type="project" value="UniProtKB-KW"/>
</dbReference>
<dbReference type="PROSITE" id="PS01174">
    <property type="entry name" value="LIPASE_GDXG_SER"/>
    <property type="match status" value="1"/>
</dbReference>
<dbReference type="EMBL" id="PXOF01000097">
    <property type="protein sequence ID" value="RGP66047.1"/>
    <property type="molecule type" value="Genomic_DNA"/>
</dbReference>
<dbReference type="PANTHER" id="PTHR48081:SF25">
    <property type="entry name" value="PUTATIVE (AFU_ORTHOLOGUE AFUA_3G11560)-RELATED"/>
    <property type="match status" value="1"/>
</dbReference>
<comment type="caution">
    <text evidence="5">The sequence shown here is derived from an EMBL/GenBank/DDBJ whole genome shotgun (WGS) entry which is preliminary data.</text>
</comment>
<keyword evidence="6" id="KW-1185">Reference proteome</keyword>
<dbReference type="Gene3D" id="3.40.50.1820">
    <property type="entry name" value="alpha/beta hydrolase"/>
    <property type="match status" value="1"/>
</dbReference>
<dbReference type="AlphaFoldDB" id="A0A395S1C7"/>
<evidence type="ECO:0000313" key="5">
    <source>
        <dbReference type="EMBL" id="RGP66047.1"/>
    </source>
</evidence>
<gene>
    <name evidence="5" type="ORF">FSPOR_6873</name>
</gene>
<protein>
    <submittedName>
        <fullName evidence="5">Esterase</fullName>
    </submittedName>
</protein>
<reference evidence="5 6" key="1">
    <citation type="journal article" date="2018" name="PLoS Pathog.">
        <title>Evolution of structural diversity of trichothecenes, a family of toxins produced by plant pathogenic and entomopathogenic fungi.</title>
        <authorList>
            <person name="Proctor R.H."/>
            <person name="McCormick S.P."/>
            <person name="Kim H.S."/>
            <person name="Cardoza R.E."/>
            <person name="Stanley A.M."/>
            <person name="Lindo L."/>
            <person name="Kelly A."/>
            <person name="Brown D.W."/>
            <person name="Lee T."/>
            <person name="Vaughan M.M."/>
            <person name="Alexander N.J."/>
            <person name="Busman M."/>
            <person name="Gutierrez S."/>
        </authorList>
    </citation>
    <scope>NUCLEOTIDE SEQUENCE [LARGE SCALE GENOMIC DNA]</scope>
    <source>
        <strain evidence="5 6">NRRL 3299</strain>
    </source>
</reference>
<evidence type="ECO:0000259" key="4">
    <source>
        <dbReference type="Pfam" id="PF07859"/>
    </source>
</evidence>
<name>A0A395S1C7_FUSSP</name>